<evidence type="ECO:0000313" key="2">
    <source>
        <dbReference type="EMBL" id="MBO8475931.1"/>
    </source>
</evidence>
<evidence type="ECO:0000313" key="3">
    <source>
        <dbReference type="Proteomes" id="UP000823598"/>
    </source>
</evidence>
<feature type="chain" id="PRO_5038484403" description="DUF4296 domain-containing protein" evidence="1">
    <location>
        <begin position="24"/>
        <end position="140"/>
    </location>
</feature>
<evidence type="ECO:0008006" key="4">
    <source>
        <dbReference type="Google" id="ProtNLM"/>
    </source>
</evidence>
<dbReference type="EMBL" id="JADIMC010000034">
    <property type="protein sequence ID" value="MBO8475931.1"/>
    <property type="molecule type" value="Genomic_DNA"/>
</dbReference>
<evidence type="ECO:0000256" key="1">
    <source>
        <dbReference type="SAM" id="SignalP"/>
    </source>
</evidence>
<comment type="caution">
    <text evidence="2">The sequence shown here is derived from an EMBL/GenBank/DDBJ whole genome shotgun (WGS) entry which is preliminary data.</text>
</comment>
<protein>
    <recommendedName>
        <fullName evidence="4">DUF4296 domain-containing protein</fullName>
    </recommendedName>
</protein>
<dbReference type="Proteomes" id="UP000823598">
    <property type="component" value="Unassembled WGS sequence"/>
</dbReference>
<reference evidence="2" key="1">
    <citation type="submission" date="2020-10" db="EMBL/GenBank/DDBJ databases">
        <authorList>
            <person name="Gilroy R."/>
        </authorList>
    </citation>
    <scope>NUCLEOTIDE SEQUENCE</scope>
    <source>
        <strain evidence="2">6919</strain>
    </source>
</reference>
<dbReference type="PROSITE" id="PS51257">
    <property type="entry name" value="PROKAR_LIPOPROTEIN"/>
    <property type="match status" value="1"/>
</dbReference>
<proteinExistence type="predicted"/>
<sequence length="140" mass="16034">MKTQPFLKYAVLILIVAATLSCTKETWINNDGTEVSKITHTALDSIKFAVVEYGDTAAFKELTSLYEEKKNFNFYPYALVMAKWYGYEPADYYVYRSLMDRDTLDTHLRNIAAKYFQKAVENGDTAAIAEMRKTNAAKQK</sequence>
<reference evidence="2" key="2">
    <citation type="journal article" date="2021" name="PeerJ">
        <title>Extensive microbial diversity within the chicken gut microbiome revealed by metagenomics and culture.</title>
        <authorList>
            <person name="Gilroy R."/>
            <person name="Ravi A."/>
            <person name="Getino M."/>
            <person name="Pursley I."/>
            <person name="Horton D.L."/>
            <person name="Alikhan N.F."/>
            <person name="Baker D."/>
            <person name="Gharbi K."/>
            <person name="Hall N."/>
            <person name="Watson M."/>
            <person name="Adriaenssens E.M."/>
            <person name="Foster-Nyarko E."/>
            <person name="Jarju S."/>
            <person name="Secka A."/>
            <person name="Antonio M."/>
            <person name="Oren A."/>
            <person name="Chaudhuri R.R."/>
            <person name="La Ragione R."/>
            <person name="Hildebrand F."/>
            <person name="Pallen M.J."/>
        </authorList>
    </citation>
    <scope>NUCLEOTIDE SEQUENCE</scope>
    <source>
        <strain evidence="2">6919</strain>
    </source>
</reference>
<feature type="signal peptide" evidence="1">
    <location>
        <begin position="1"/>
        <end position="23"/>
    </location>
</feature>
<name>A0A9D9IQF4_9BACT</name>
<gene>
    <name evidence="2" type="ORF">IAB88_02945</name>
</gene>
<accession>A0A9D9IQF4</accession>
<dbReference type="AlphaFoldDB" id="A0A9D9IQF4"/>
<keyword evidence="1" id="KW-0732">Signal</keyword>
<organism evidence="2 3">
    <name type="scientific">Candidatus Limisoma faecipullorum</name>
    <dbReference type="NCBI Taxonomy" id="2840854"/>
    <lineage>
        <taxon>Bacteria</taxon>
        <taxon>Pseudomonadati</taxon>
        <taxon>Bacteroidota</taxon>
        <taxon>Bacteroidia</taxon>
        <taxon>Bacteroidales</taxon>
        <taxon>Candidatus Limisoma</taxon>
    </lineage>
</organism>